<evidence type="ECO:0000313" key="2">
    <source>
        <dbReference type="Proteomes" id="UP001651158"/>
    </source>
</evidence>
<sequence>MDPFNSKYSVVRRPPDQPDEASALDGFHGCYLLVSLNPRCSGRTTIPDPNSAGRNLLVVKAPVVHGFPNDISALRNPYQSRRVPYVPPKSKRETPLQFRFRVLCNMLRVRPWSRLGLTIRLNLVLIPGFYRVLQIVKMVFGTCFAWHGTSQRMGRNFFLLVMVGNVVHYPRKFALVSKCTVTQVVRRYIELALACRTSQSVSVDFAPRMLG</sequence>
<accession>A0ABR4QMD7</accession>
<protein>
    <submittedName>
        <fullName evidence="1">Uncharacterized protein</fullName>
    </submittedName>
</protein>
<organism evidence="1 2">
    <name type="scientific">Taenia crassiceps</name>
    <dbReference type="NCBI Taxonomy" id="6207"/>
    <lineage>
        <taxon>Eukaryota</taxon>
        <taxon>Metazoa</taxon>
        <taxon>Spiralia</taxon>
        <taxon>Lophotrochozoa</taxon>
        <taxon>Platyhelminthes</taxon>
        <taxon>Cestoda</taxon>
        <taxon>Eucestoda</taxon>
        <taxon>Cyclophyllidea</taxon>
        <taxon>Taeniidae</taxon>
        <taxon>Taenia</taxon>
    </lineage>
</organism>
<dbReference type="EMBL" id="JAKROA010000002">
    <property type="protein sequence ID" value="KAL5110973.1"/>
    <property type="molecule type" value="Genomic_DNA"/>
</dbReference>
<comment type="caution">
    <text evidence="1">The sequence shown here is derived from an EMBL/GenBank/DDBJ whole genome shotgun (WGS) entry which is preliminary data.</text>
</comment>
<proteinExistence type="predicted"/>
<gene>
    <name evidence="1" type="ORF">TcWFU_009761</name>
</gene>
<reference evidence="1 2" key="1">
    <citation type="journal article" date="2022" name="Front. Cell. Infect. Microbiol.">
        <title>The Genomes of Two Strains of Taenia crassiceps the Animal Model for the Study of Human Cysticercosis.</title>
        <authorList>
            <person name="Bobes R.J."/>
            <person name="Estrada K."/>
            <person name="Rios-Valencia D.G."/>
            <person name="Calderon-Gallegos A."/>
            <person name="de la Torre P."/>
            <person name="Carrero J.C."/>
            <person name="Sanchez-Flores A."/>
            <person name="Laclette J.P."/>
        </authorList>
    </citation>
    <scope>NUCLEOTIDE SEQUENCE [LARGE SCALE GENOMIC DNA]</scope>
    <source>
        <strain evidence="1">WFUcys</strain>
    </source>
</reference>
<keyword evidence="2" id="KW-1185">Reference proteome</keyword>
<dbReference type="Proteomes" id="UP001651158">
    <property type="component" value="Unassembled WGS sequence"/>
</dbReference>
<dbReference type="PANTHER" id="PTHR20208:SF10">
    <property type="entry name" value="STRUCTURE-SPECIFIC ENDONUCLEASE SUBUNIT SLX1"/>
    <property type="match status" value="1"/>
</dbReference>
<dbReference type="PANTHER" id="PTHR20208">
    <property type="entry name" value="STRUCTURE-SPECIFIC ENDONUCLEASE SUBUNIT SLX1"/>
    <property type="match status" value="1"/>
</dbReference>
<evidence type="ECO:0000313" key="1">
    <source>
        <dbReference type="EMBL" id="KAL5110973.1"/>
    </source>
</evidence>
<dbReference type="InterPro" id="IPR050381">
    <property type="entry name" value="SLX1_endonuclease"/>
</dbReference>
<name>A0ABR4QMD7_9CEST</name>